<protein>
    <submittedName>
        <fullName evidence="4">FecR family protein</fullName>
    </submittedName>
</protein>
<organism evidence="4 5">
    <name type="scientific">Bacteroides faecium</name>
    <dbReference type="NCBI Taxonomy" id="2715212"/>
    <lineage>
        <taxon>Bacteria</taxon>
        <taxon>Pseudomonadati</taxon>
        <taxon>Bacteroidota</taxon>
        <taxon>Bacteroidia</taxon>
        <taxon>Bacteroidales</taxon>
        <taxon>Bacteroidaceae</taxon>
        <taxon>Bacteroides</taxon>
    </lineage>
</organism>
<dbReference type="InterPro" id="IPR032508">
    <property type="entry name" value="FecR_C"/>
</dbReference>
<evidence type="ECO:0000256" key="1">
    <source>
        <dbReference type="SAM" id="Phobius"/>
    </source>
</evidence>
<dbReference type="PIRSF" id="PIRSF018266">
    <property type="entry name" value="FecR"/>
    <property type="match status" value="1"/>
</dbReference>
<dbReference type="InterPro" id="IPR012373">
    <property type="entry name" value="Ferrdict_sens_TM"/>
</dbReference>
<sequence length="363" mass="41561">MKKPHEQFDNLSEHKKAAKTWFEHHRIRRCLDFIEQYDAAQAWKRLQRKKSRRQIRRVTYTSVAVAASFLLIFTLAYTSLSYNFLNKETVLSATTDSFPEMGSRKATLILDDGKEIDLGTKEGNIESTEGTIAVSKPNEALVYQDTKKETPKTLKYNTLTVPRGGEYLLVLADGTKVWLNSESSLRYPVSFADKREVTLTGEAYFEVAKDSKHPFIVSISDNKVEVLGTKFNVSAYPENKIYTTLAEGKVKIYNQETSVTLLPNQQAAMHGTGDIKVENVDASLFTSWSQGMYEFRKTELGDIAAQLSRWYNVDIRFNDEKLKHKRFAGVIFRNNELSFAIEVIEKVSNVKFIRENNQIYITE</sequence>
<keyword evidence="5" id="KW-1185">Reference proteome</keyword>
<keyword evidence="1" id="KW-1133">Transmembrane helix</keyword>
<dbReference type="PANTHER" id="PTHR30273">
    <property type="entry name" value="PERIPLASMIC SIGNAL SENSOR AND SIGMA FACTOR ACTIVATOR FECR-RELATED"/>
    <property type="match status" value="1"/>
</dbReference>
<dbReference type="FunFam" id="2.60.120.1440:FF:000001">
    <property type="entry name" value="Putative anti-sigma factor"/>
    <property type="match status" value="1"/>
</dbReference>
<evidence type="ECO:0000259" key="3">
    <source>
        <dbReference type="Pfam" id="PF16344"/>
    </source>
</evidence>
<evidence type="ECO:0000313" key="5">
    <source>
        <dbReference type="Proteomes" id="UP000501780"/>
    </source>
</evidence>
<feature type="domain" description="FecR protein" evidence="2">
    <location>
        <begin position="159"/>
        <end position="251"/>
    </location>
</feature>
<gene>
    <name evidence="4" type="ORF">BacF7301_05565</name>
</gene>
<dbReference type="PANTHER" id="PTHR30273:SF2">
    <property type="entry name" value="PROTEIN FECR"/>
    <property type="match status" value="1"/>
</dbReference>
<feature type="domain" description="Protein FecR C-terminal" evidence="3">
    <location>
        <begin position="293"/>
        <end position="361"/>
    </location>
</feature>
<dbReference type="Pfam" id="PF16344">
    <property type="entry name" value="FecR_C"/>
    <property type="match status" value="1"/>
</dbReference>
<dbReference type="Proteomes" id="UP000501780">
    <property type="component" value="Chromosome"/>
</dbReference>
<keyword evidence="1" id="KW-0472">Membrane</keyword>
<dbReference type="KEGG" id="bfc:BacF7301_05565"/>
<dbReference type="GO" id="GO:0016989">
    <property type="term" value="F:sigma factor antagonist activity"/>
    <property type="evidence" value="ECO:0007669"/>
    <property type="project" value="TreeGrafter"/>
</dbReference>
<proteinExistence type="predicted"/>
<dbReference type="EMBL" id="CP050831">
    <property type="protein sequence ID" value="QIU93649.1"/>
    <property type="molecule type" value="Genomic_DNA"/>
</dbReference>
<dbReference type="AlphaFoldDB" id="A0A6H0KKA9"/>
<dbReference type="Gene3D" id="3.55.50.30">
    <property type="match status" value="1"/>
</dbReference>
<evidence type="ECO:0000313" key="4">
    <source>
        <dbReference type="EMBL" id="QIU93649.1"/>
    </source>
</evidence>
<dbReference type="RefSeq" id="WP_167960986.1">
    <property type="nucleotide sequence ID" value="NZ_CP050831.1"/>
</dbReference>
<feature type="transmembrane region" description="Helical" evidence="1">
    <location>
        <begin position="58"/>
        <end position="77"/>
    </location>
</feature>
<dbReference type="InterPro" id="IPR006860">
    <property type="entry name" value="FecR"/>
</dbReference>
<accession>A0A6H0KKA9</accession>
<dbReference type="Gene3D" id="2.60.120.1440">
    <property type="match status" value="1"/>
</dbReference>
<keyword evidence="1" id="KW-0812">Transmembrane</keyword>
<reference evidence="4 5" key="1">
    <citation type="submission" date="2020-03" db="EMBL/GenBank/DDBJ databases">
        <title>Genomic analysis of Bacteroides faecium CBA7301.</title>
        <authorList>
            <person name="Kim J."/>
            <person name="Roh S.W."/>
        </authorList>
    </citation>
    <scope>NUCLEOTIDE SEQUENCE [LARGE SCALE GENOMIC DNA]</scope>
    <source>
        <strain evidence="4 5">CBA7301</strain>
    </source>
</reference>
<evidence type="ECO:0000259" key="2">
    <source>
        <dbReference type="Pfam" id="PF04773"/>
    </source>
</evidence>
<name>A0A6H0KKA9_9BACE</name>
<dbReference type="Pfam" id="PF04773">
    <property type="entry name" value="FecR"/>
    <property type="match status" value="1"/>
</dbReference>